<accession>A0A397Q3F6</accession>
<dbReference type="AlphaFoldDB" id="A0A397Q3F6"/>
<organism evidence="3 4">
    <name type="scientific">Dichotomicrobium thermohalophilum</name>
    <dbReference type="NCBI Taxonomy" id="933063"/>
    <lineage>
        <taxon>Bacteria</taxon>
        <taxon>Pseudomonadati</taxon>
        <taxon>Pseudomonadota</taxon>
        <taxon>Alphaproteobacteria</taxon>
        <taxon>Hyphomicrobiales</taxon>
        <taxon>Hyphomicrobiaceae</taxon>
        <taxon>Dichotomicrobium</taxon>
    </lineage>
</organism>
<evidence type="ECO:0000259" key="2">
    <source>
        <dbReference type="Pfam" id="PF13098"/>
    </source>
</evidence>
<proteinExistence type="predicted"/>
<feature type="domain" description="Thioredoxin-like fold" evidence="2">
    <location>
        <begin position="48"/>
        <end position="141"/>
    </location>
</feature>
<sequence length="189" mass="21627">MLKRLLAVSLLLLMVSPAAAAELGPDGLHKTEWMRQTFNNLREDLAEARAEGKRFAIIFEQRGCIYCEKMHEEVFPDPKISEYIKENFFFVQYNLFGDLPVTDFDGTEGTEKQMARRWGIHFTPTIMFFPEDDPGEVPADEAAVVTMPGAFGKGTTYNMLTWIVEKGYESGETFQRYHARKLQEQQAAN</sequence>
<evidence type="ECO:0000256" key="1">
    <source>
        <dbReference type="SAM" id="SignalP"/>
    </source>
</evidence>
<dbReference type="InterPro" id="IPR041737">
    <property type="entry name" value="SoxW"/>
</dbReference>
<keyword evidence="1" id="KW-0732">Signal</keyword>
<dbReference type="OrthoDB" id="9811036at2"/>
<dbReference type="InterPro" id="IPR012336">
    <property type="entry name" value="Thioredoxin-like_fold"/>
</dbReference>
<keyword evidence="4" id="KW-1185">Reference proteome</keyword>
<dbReference type="InterPro" id="IPR036249">
    <property type="entry name" value="Thioredoxin-like_sf"/>
</dbReference>
<evidence type="ECO:0000313" key="3">
    <source>
        <dbReference type="EMBL" id="RIA56060.1"/>
    </source>
</evidence>
<feature type="chain" id="PRO_5017445558" evidence="1">
    <location>
        <begin position="21"/>
        <end position="189"/>
    </location>
</feature>
<dbReference type="RefSeq" id="WP_119060890.1">
    <property type="nucleotide sequence ID" value="NZ_QXDF01000001.1"/>
</dbReference>
<evidence type="ECO:0000313" key="4">
    <source>
        <dbReference type="Proteomes" id="UP000266273"/>
    </source>
</evidence>
<comment type="caution">
    <text evidence="3">The sequence shown here is derived from an EMBL/GenBank/DDBJ whole genome shotgun (WGS) entry which is preliminary data.</text>
</comment>
<dbReference type="SUPFAM" id="SSF52833">
    <property type="entry name" value="Thioredoxin-like"/>
    <property type="match status" value="1"/>
</dbReference>
<name>A0A397Q3F6_9HYPH</name>
<feature type="signal peptide" evidence="1">
    <location>
        <begin position="1"/>
        <end position="20"/>
    </location>
</feature>
<dbReference type="EMBL" id="QXDF01000001">
    <property type="protein sequence ID" value="RIA56060.1"/>
    <property type="molecule type" value="Genomic_DNA"/>
</dbReference>
<gene>
    <name evidence="3" type="ORF">BXY53_1155</name>
</gene>
<dbReference type="Gene3D" id="3.40.30.10">
    <property type="entry name" value="Glutaredoxin"/>
    <property type="match status" value="1"/>
</dbReference>
<dbReference type="Proteomes" id="UP000266273">
    <property type="component" value="Unassembled WGS sequence"/>
</dbReference>
<dbReference type="Pfam" id="PF13098">
    <property type="entry name" value="Thioredoxin_2"/>
    <property type="match status" value="1"/>
</dbReference>
<protein>
    <submittedName>
        <fullName evidence="3">Thioredoxin-related protein</fullName>
    </submittedName>
</protein>
<dbReference type="CDD" id="cd02951">
    <property type="entry name" value="SoxW"/>
    <property type="match status" value="1"/>
</dbReference>
<reference evidence="3 4" key="1">
    <citation type="submission" date="2018-08" db="EMBL/GenBank/DDBJ databases">
        <title>Genomic Encyclopedia of Archaeal and Bacterial Type Strains, Phase II (KMG-II): from individual species to whole genera.</title>
        <authorList>
            <person name="Goeker M."/>
        </authorList>
    </citation>
    <scope>NUCLEOTIDE SEQUENCE [LARGE SCALE GENOMIC DNA]</scope>
    <source>
        <strain evidence="3 4">DSM 5002</strain>
    </source>
</reference>